<gene>
    <name evidence="2" type="ORF">V7S43_009792</name>
</gene>
<feature type="region of interest" description="Disordered" evidence="1">
    <location>
        <begin position="336"/>
        <end position="415"/>
    </location>
</feature>
<accession>A0ABD3FDY8</accession>
<evidence type="ECO:0000313" key="2">
    <source>
        <dbReference type="EMBL" id="KAL3665163.1"/>
    </source>
</evidence>
<name>A0ABD3FDY8_9STRA</name>
<feature type="region of interest" description="Disordered" evidence="1">
    <location>
        <begin position="110"/>
        <end position="184"/>
    </location>
</feature>
<proteinExistence type="predicted"/>
<keyword evidence="3" id="KW-1185">Reference proteome</keyword>
<feature type="region of interest" description="Disordered" evidence="1">
    <location>
        <begin position="1"/>
        <end position="26"/>
    </location>
</feature>
<dbReference type="Proteomes" id="UP001632037">
    <property type="component" value="Unassembled WGS sequence"/>
</dbReference>
<protein>
    <submittedName>
        <fullName evidence="2">Uncharacterized protein</fullName>
    </submittedName>
</protein>
<reference evidence="2 3" key="1">
    <citation type="submission" date="2024-09" db="EMBL/GenBank/DDBJ databases">
        <title>Genome sequencing and assembly of Phytophthora oleae, isolate VK10A, causative agent of rot of olive drupes.</title>
        <authorList>
            <person name="Conti Taguali S."/>
            <person name="Riolo M."/>
            <person name="La Spada F."/>
            <person name="Cacciola S.O."/>
            <person name="Dionisio G."/>
        </authorList>
    </citation>
    <scope>NUCLEOTIDE SEQUENCE [LARGE SCALE GENOMIC DNA]</scope>
    <source>
        <strain evidence="2 3">VK10A</strain>
    </source>
</reference>
<evidence type="ECO:0000313" key="3">
    <source>
        <dbReference type="Proteomes" id="UP001632037"/>
    </source>
</evidence>
<feature type="compositionally biased region" description="Basic and acidic residues" evidence="1">
    <location>
        <begin position="158"/>
        <end position="171"/>
    </location>
</feature>
<feature type="compositionally biased region" description="Basic residues" evidence="1">
    <location>
        <begin position="352"/>
        <end position="368"/>
    </location>
</feature>
<feature type="compositionally biased region" description="Basic and acidic residues" evidence="1">
    <location>
        <begin position="392"/>
        <end position="401"/>
    </location>
</feature>
<organism evidence="2 3">
    <name type="scientific">Phytophthora oleae</name>
    <dbReference type="NCBI Taxonomy" id="2107226"/>
    <lineage>
        <taxon>Eukaryota</taxon>
        <taxon>Sar</taxon>
        <taxon>Stramenopiles</taxon>
        <taxon>Oomycota</taxon>
        <taxon>Peronosporomycetes</taxon>
        <taxon>Peronosporales</taxon>
        <taxon>Peronosporaceae</taxon>
        <taxon>Phytophthora</taxon>
    </lineage>
</organism>
<sequence length="415" mass="46020">MVSSVCGQPDGRDNATSKVAVGRQRRTADDVKVLEKDIFILGQEGDGKWACTRHEFRTVSSKGGNYQTSKERPLAIDQILAQIGRAKADAEATGTAAPLVIRFRGEHYTAYAHKQPRPTTEISRDQQQAERKTEMGLPDDSDEPMLELPETTGLAGNRKGEGRDGKGRDEPMATPPQSPEASTDYQLALQGGGSQEYALQQPWKPGDWDGDVDMLRNMTHTGPVISHELKCELQAILDAGGDRKDELIGFLDNTVGQLSRAEAEWLRCRNLKDGQEVATFMLKYELSEAALRQWQAANRQRNECFNGLLPFDQSEEHKEHEVPSQESEFVPDSMELSASEEVPTSPPVTRQAKGKRNHTPTPMVKKHVPGAVVNAKNDKVPLKKTKGSNPPIEEHVSRHYQEPANRICGGTRLRQ</sequence>
<comment type="caution">
    <text evidence="2">The sequence shown here is derived from an EMBL/GenBank/DDBJ whole genome shotgun (WGS) entry which is preliminary data.</text>
</comment>
<feature type="compositionally biased region" description="Basic and acidic residues" evidence="1">
    <location>
        <begin position="122"/>
        <end position="134"/>
    </location>
</feature>
<dbReference type="EMBL" id="JBIMZQ010000021">
    <property type="protein sequence ID" value="KAL3665163.1"/>
    <property type="molecule type" value="Genomic_DNA"/>
</dbReference>
<evidence type="ECO:0000256" key="1">
    <source>
        <dbReference type="SAM" id="MobiDB-lite"/>
    </source>
</evidence>
<dbReference type="AlphaFoldDB" id="A0ABD3FDY8"/>